<feature type="non-terminal residue" evidence="2">
    <location>
        <position position="1"/>
    </location>
</feature>
<evidence type="ECO:0000313" key="3">
    <source>
        <dbReference type="Proteomes" id="UP000190637"/>
    </source>
</evidence>
<feature type="region of interest" description="Disordered" evidence="1">
    <location>
        <begin position="24"/>
        <end position="43"/>
    </location>
</feature>
<dbReference type="AlphaFoldDB" id="A0A1T4Q5I8"/>
<evidence type="ECO:0000313" key="2">
    <source>
        <dbReference type="EMBL" id="SJZ98791.1"/>
    </source>
</evidence>
<gene>
    <name evidence="2" type="ORF">SAMN02745673_02046</name>
</gene>
<feature type="region of interest" description="Disordered" evidence="1">
    <location>
        <begin position="160"/>
        <end position="184"/>
    </location>
</feature>
<proteinExistence type="predicted"/>
<reference evidence="2 3" key="1">
    <citation type="submission" date="2017-02" db="EMBL/GenBank/DDBJ databases">
        <authorList>
            <person name="Peterson S.W."/>
        </authorList>
    </citation>
    <scope>NUCLEOTIDE SEQUENCE [LARGE SCALE GENOMIC DNA]</scope>
    <source>
        <strain evidence="2 3">DSM 45154</strain>
    </source>
</reference>
<protein>
    <submittedName>
        <fullName evidence="2">Uncharacterized protein</fullName>
    </submittedName>
</protein>
<dbReference type="EMBL" id="FUWS01000005">
    <property type="protein sequence ID" value="SJZ98791.1"/>
    <property type="molecule type" value="Genomic_DNA"/>
</dbReference>
<feature type="region of interest" description="Disordered" evidence="1">
    <location>
        <begin position="96"/>
        <end position="120"/>
    </location>
</feature>
<feature type="compositionally biased region" description="Basic and acidic residues" evidence="1">
    <location>
        <begin position="259"/>
        <end position="278"/>
    </location>
</feature>
<dbReference type="Proteomes" id="UP000190637">
    <property type="component" value="Unassembled WGS sequence"/>
</dbReference>
<accession>A0A1T4Q5I8</accession>
<keyword evidence="3" id="KW-1185">Reference proteome</keyword>
<feature type="region of interest" description="Disordered" evidence="1">
    <location>
        <begin position="259"/>
        <end position="286"/>
    </location>
</feature>
<organism evidence="2 3">
    <name type="scientific">Marinactinospora thermotolerans DSM 45154</name>
    <dbReference type="NCBI Taxonomy" id="1122192"/>
    <lineage>
        <taxon>Bacteria</taxon>
        <taxon>Bacillati</taxon>
        <taxon>Actinomycetota</taxon>
        <taxon>Actinomycetes</taxon>
        <taxon>Streptosporangiales</taxon>
        <taxon>Nocardiopsidaceae</taxon>
        <taxon>Marinactinospora</taxon>
    </lineage>
</organism>
<feature type="compositionally biased region" description="Polar residues" evidence="1">
    <location>
        <begin position="24"/>
        <end position="34"/>
    </location>
</feature>
<evidence type="ECO:0000256" key="1">
    <source>
        <dbReference type="SAM" id="MobiDB-lite"/>
    </source>
</evidence>
<name>A0A1T4Q5I8_9ACTN</name>
<sequence>THHHRGGRGQNKLGLKKIEHALLSSQKTTASSPTSPNPRPMLFRRGGASALLCSHFIRCSVRRRIGAFRVSLMKPGIGSRFPESVQVPRSVVSSLYQGVPTPPNRRFRTQQPRKGPPFPAEAILHQKEGCDDSTPDKTDDKSISSEIVFSEEGAIAEAIAASREDGSGRPSRQMSASRDPRPPYCTRGKTLLQPDLSGVLHPAVARRPRGGDSENTTPCHRCLKPLSATLGRSPSVPLDAGTALPLTLRLVSCRRSEAGHINPEKTDRAPTAANDHRSTLLPPFRT</sequence>